<feature type="transmembrane region" description="Helical" evidence="1">
    <location>
        <begin position="30"/>
        <end position="47"/>
    </location>
</feature>
<keyword evidence="4" id="KW-1185">Reference proteome</keyword>
<feature type="transmembrane region" description="Helical" evidence="1">
    <location>
        <begin position="53"/>
        <end position="85"/>
    </location>
</feature>
<dbReference type="RefSeq" id="WP_162643113.1">
    <property type="nucleotide sequence ID" value="NZ_CP048286.1"/>
</dbReference>
<sequence length="95" mass="10059">MNGKNALGAVLVVFGGLMVMKFLGIHLGWIVGLLMPFILIGLGVVGVRNDSKVIGSILIVVGGLMLLPKLFGLFSLLLAIVLIVWGVAMFKGKRI</sequence>
<dbReference type="Proteomes" id="UP000479114">
    <property type="component" value="Chromosome"/>
</dbReference>
<accession>A0A6C0P3Q4</accession>
<reference evidence="3 4" key="1">
    <citation type="submission" date="2020-02" db="EMBL/GenBank/DDBJ databases">
        <title>Paenibacillus sp. nov., isolated from rhizosphere soil of tomato.</title>
        <authorList>
            <person name="Weon H.-Y."/>
            <person name="Lee S.A."/>
        </authorList>
    </citation>
    <scope>NUCLEOTIDE SEQUENCE [LARGE SCALE GENOMIC DNA]</scope>
    <source>
        <strain evidence="3 4">14171R-81</strain>
    </source>
</reference>
<organism evidence="3 4">
    <name type="scientific">Paenibacillus rhizovicinus</name>
    <dbReference type="NCBI Taxonomy" id="2704463"/>
    <lineage>
        <taxon>Bacteria</taxon>
        <taxon>Bacillati</taxon>
        <taxon>Bacillota</taxon>
        <taxon>Bacilli</taxon>
        <taxon>Bacillales</taxon>
        <taxon>Paenibacillaceae</taxon>
        <taxon>Paenibacillus</taxon>
    </lineage>
</organism>
<name>A0A6C0P3Q4_9BACL</name>
<evidence type="ECO:0000256" key="1">
    <source>
        <dbReference type="SAM" id="Phobius"/>
    </source>
</evidence>
<evidence type="ECO:0000313" key="3">
    <source>
        <dbReference type="EMBL" id="QHW33138.1"/>
    </source>
</evidence>
<dbReference type="InterPro" id="IPR054331">
    <property type="entry name" value="LiaF_TM"/>
</dbReference>
<feature type="domain" description="LiaF transmembrane" evidence="2">
    <location>
        <begin position="7"/>
        <end position="94"/>
    </location>
</feature>
<evidence type="ECO:0000259" key="2">
    <source>
        <dbReference type="Pfam" id="PF22570"/>
    </source>
</evidence>
<keyword evidence="1" id="KW-0812">Transmembrane</keyword>
<keyword evidence="1" id="KW-1133">Transmembrane helix</keyword>
<dbReference type="Pfam" id="PF22570">
    <property type="entry name" value="LiaF-TM"/>
    <property type="match status" value="1"/>
</dbReference>
<gene>
    <name evidence="3" type="ORF">GZH47_21680</name>
</gene>
<dbReference type="EMBL" id="CP048286">
    <property type="protein sequence ID" value="QHW33138.1"/>
    <property type="molecule type" value="Genomic_DNA"/>
</dbReference>
<dbReference type="KEGG" id="prz:GZH47_21680"/>
<protein>
    <recommendedName>
        <fullName evidence="2">LiaF transmembrane domain-containing protein</fullName>
    </recommendedName>
</protein>
<evidence type="ECO:0000313" key="4">
    <source>
        <dbReference type="Proteomes" id="UP000479114"/>
    </source>
</evidence>
<dbReference type="AlphaFoldDB" id="A0A6C0P3Q4"/>
<keyword evidence="1" id="KW-0472">Membrane</keyword>
<proteinExistence type="predicted"/>